<dbReference type="GO" id="GO:0015344">
    <property type="term" value="F:siderophore uptake transmembrane transporter activity"/>
    <property type="evidence" value="ECO:0007669"/>
    <property type="project" value="TreeGrafter"/>
</dbReference>
<accession>A0AAJ6BQM3</accession>
<dbReference type="InterPro" id="IPR039426">
    <property type="entry name" value="TonB-dep_rcpt-like"/>
</dbReference>
<evidence type="ECO:0000256" key="8">
    <source>
        <dbReference type="ARBA" id="ARBA00023136"/>
    </source>
</evidence>
<proteinExistence type="inferred from homology"/>
<evidence type="ECO:0000256" key="11">
    <source>
        <dbReference type="RuleBase" id="RU003357"/>
    </source>
</evidence>
<evidence type="ECO:0000256" key="2">
    <source>
        <dbReference type="ARBA" id="ARBA00022448"/>
    </source>
</evidence>
<dbReference type="SMART" id="SM00965">
    <property type="entry name" value="STN"/>
    <property type="match status" value="1"/>
</dbReference>
<evidence type="ECO:0000256" key="10">
    <source>
        <dbReference type="PROSITE-ProRule" id="PRU01360"/>
    </source>
</evidence>
<dbReference type="Gene3D" id="2.170.130.10">
    <property type="entry name" value="TonB-dependent receptor, plug domain"/>
    <property type="match status" value="1"/>
</dbReference>
<dbReference type="KEGG" id="acob:P0Y56_08700"/>
<dbReference type="Pfam" id="PF00593">
    <property type="entry name" value="TonB_dep_Rec_b-barrel"/>
    <property type="match status" value="1"/>
</dbReference>
<keyword evidence="8 10" id="KW-0472">Membrane</keyword>
<feature type="signal peptide" evidence="12">
    <location>
        <begin position="1"/>
        <end position="29"/>
    </location>
</feature>
<dbReference type="Gene3D" id="2.40.170.20">
    <property type="entry name" value="TonB-dependent receptor, beta-barrel domain"/>
    <property type="match status" value="1"/>
</dbReference>
<dbReference type="Gene3D" id="3.55.50.30">
    <property type="match status" value="1"/>
</dbReference>
<evidence type="ECO:0000313" key="15">
    <source>
        <dbReference type="Proteomes" id="UP001218362"/>
    </source>
</evidence>
<keyword evidence="3 10" id="KW-1134">Transmembrane beta strand</keyword>
<evidence type="ECO:0000256" key="1">
    <source>
        <dbReference type="ARBA" id="ARBA00004571"/>
    </source>
</evidence>
<evidence type="ECO:0000259" key="13">
    <source>
        <dbReference type="SMART" id="SM00965"/>
    </source>
</evidence>
<evidence type="ECO:0000256" key="4">
    <source>
        <dbReference type="ARBA" id="ARBA00022496"/>
    </source>
</evidence>
<keyword evidence="5 10" id="KW-0812">Transmembrane</keyword>
<evidence type="ECO:0000256" key="3">
    <source>
        <dbReference type="ARBA" id="ARBA00022452"/>
    </source>
</evidence>
<dbReference type="CDD" id="cd01347">
    <property type="entry name" value="ligand_gated_channel"/>
    <property type="match status" value="1"/>
</dbReference>
<organism evidence="14 15">
    <name type="scientific">Candidatus Andeanibacterium colombiense</name>
    <dbReference type="NCBI Taxonomy" id="3121345"/>
    <lineage>
        <taxon>Bacteria</taxon>
        <taxon>Pseudomonadati</taxon>
        <taxon>Pseudomonadota</taxon>
        <taxon>Alphaproteobacteria</taxon>
        <taxon>Sphingomonadales</taxon>
        <taxon>Sphingomonadaceae</taxon>
        <taxon>Candidatus Andeanibacterium</taxon>
    </lineage>
</organism>
<gene>
    <name evidence="14" type="ORF">P0Y56_08700</name>
</gene>
<dbReference type="PANTHER" id="PTHR32552">
    <property type="entry name" value="FERRICHROME IRON RECEPTOR-RELATED"/>
    <property type="match status" value="1"/>
</dbReference>
<evidence type="ECO:0000313" key="14">
    <source>
        <dbReference type="EMBL" id="WEK48356.1"/>
    </source>
</evidence>
<name>A0AAJ6BQM3_9SPHN</name>
<comment type="similarity">
    <text evidence="10 11">Belongs to the TonB-dependent receptor family.</text>
</comment>
<dbReference type="GO" id="GO:0009279">
    <property type="term" value="C:cell outer membrane"/>
    <property type="evidence" value="ECO:0007669"/>
    <property type="project" value="UniProtKB-SubCell"/>
</dbReference>
<dbReference type="AlphaFoldDB" id="A0AAJ6BQM3"/>
<dbReference type="InterPro" id="IPR037066">
    <property type="entry name" value="Plug_dom_sf"/>
</dbReference>
<keyword evidence="6" id="KW-0408">Iron</keyword>
<dbReference type="EMBL" id="CP119316">
    <property type="protein sequence ID" value="WEK48356.1"/>
    <property type="molecule type" value="Genomic_DNA"/>
</dbReference>
<keyword evidence="4" id="KW-0410">Iron transport</keyword>
<comment type="subcellular location">
    <subcellularLocation>
        <location evidence="1 10">Cell outer membrane</location>
        <topology evidence="1 10">Multi-pass membrane protein</topology>
    </subcellularLocation>
</comment>
<feature type="domain" description="Secretin/TonB short N-terminal" evidence="13">
    <location>
        <begin position="61"/>
        <end position="112"/>
    </location>
</feature>
<dbReference type="Proteomes" id="UP001218362">
    <property type="component" value="Chromosome"/>
</dbReference>
<evidence type="ECO:0000256" key="7">
    <source>
        <dbReference type="ARBA" id="ARBA00023077"/>
    </source>
</evidence>
<dbReference type="InterPro" id="IPR000531">
    <property type="entry name" value="Beta-barrel_TonB"/>
</dbReference>
<keyword evidence="9 10" id="KW-0998">Cell outer membrane</keyword>
<evidence type="ECO:0000256" key="9">
    <source>
        <dbReference type="ARBA" id="ARBA00023237"/>
    </source>
</evidence>
<dbReference type="InterPro" id="IPR036942">
    <property type="entry name" value="Beta-barrel_TonB_sf"/>
</dbReference>
<dbReference type="PANTHER" id="PTHR32552:SF74">
    <property type="entry name" value="HYDROXAMATE SIDEROPHORE RECEPTOR FHUE"/>
    <property type="match status" value="1"/>
</dbReference>
<feature type="chain" id="PRO_5042563417" evidence="12">
    <location>
        <begin position="30"/>
        <end position="938"/>
    </location>
</feature>
<dbReference type="SUPFAM" id="SSF56935">
    <property type="entry name" value="Porins"/>
    <property type="match status" value="1"/>
</dbReference>
<evidence type="ECO:0000256" key="5">
    <source>
        <dbReference type="ARBA" id="ARBA00022692"/>
    </source>
</evidence>
<evidence type="ECO:0000256" key="6">
    <source>
        <dbReference type="ARBA" id="ARBA00023004"/>
    </source>
</evidence>
<sequence>MRNTRLGKVFLARVLTGTAIATGTSLALAAPAFAQGGEVSLNVKAGPLSTALNDFASQTGYQLLYPSDLVAGKTSGGASGAQSVSDGLRRVLAGTGLGFTLLDGKTIQISAPNTGDGEVVTGAVNVEGVQGSPWFGGAGQAAGVNGVNGSRDITATEGTGSFTSGALTIGSKVPQALKDLPQTISVLTDERLKQQNVTDFTTAMRQLPGVTLVQGATGLENTFYSRGYAVTSIQVDGGAPLSTLHGFYPQIDMAQYDHVEMLRGATGTFSGYGTPSGSVNLVRKKPLDHSQFSIEAQAGSWQNYRIVADATSPLALDGKLRGRLVMTYQDNHYFYDTAKNNKTLIYGVTELDATPTTLVTAGISYTRQNAVPWYGGMPRYQNGDDLELPRNTSFVFPWNRWDFDTTELFGGIRQKIGSEWTANLDVTRNRQTSFQELGTSNGTVNPLSGAGPTLSGVYNNYSSTQLSTEATLTGAFTVFGQHQEVTFGVNRVDTDGGGQILYRPLITGTLTQPYVPYPGGPAYYSGSPNGSAPAINVFDFDPNNPLYTEPRAPLASGRRLSSGTVQSVAYMNLRLTAFDRLHLTTGLRWSRYAYKQSTVSLCYSIPTSGTPSDFNCVGRQIGDEYSPNQSNFNDTDISWPPSGSLSYDITNQLTGYVGYTDIYESQPDTLDGDLNPVHPVTGSNIEAGLKWAARGGRLNISIAAYRIREKGFAQFDQSRVVVDEITGETFVLANKGNRILGGTVDANHACCFYSDPNQTNKSDGIDFDATGEIRPGWQFSASYSYNRNKYDGSTTGANEGLPLVTIAPRHIYKLWTSFDFEAAGAAGWLSGLTLSGGLNGQSAGYRSGTTCINLNPPNSMGISTCKSSGKPDTVPFQYWVYAYAIVSGRIDYRFSDKWSLAVNLDNILDKTYYTNDGISGGNWYGAPRSFTATLRAKW</sequence>
<evidence type="ECO:0000256" key="12">
    <source>
        <dbReference type="SAM" id="SignalP"/>
    </source>
</evidence>
<dbReference type="InterPro" id="IPR011662">
    <property type="entry name" value="Secretin/TonB_short_N"/>
</dbReference>
<reference evidence="14" key="1">
    <citation type="submission" date="2023-03" db="EMBL/GenBank/DDBJ databases">
        <title>Andean soil-derived lignocellulolytic bacterial consortium as a source of novel taxa and putative plastic-active enzymes.</title>
        <authorList>
            <person name="Diaz-Garcia L."/>
            <person name="Chuvochina M."/>
            <person name="Feuerriegel G."/>
            <person name="Bunk B."/>
            <person name="Sproer C."/>
            <person name="Streit W.R."/>
            <person name="Rodriguez L.M."/>
            <person name="Overmann J."/>
            <person name="Jimenez D.J."/>
        </authorList>
    </citation>
    <scope>NUCLEOTIDE SEQUENCE</scope>
    <source>
        <strain evidence="14">MAG 26</strain>
    </source>
</reference>
<dbReference type="Pfam" id="PF07715">
    <property type="entry name" value="Plug"/>
    <property type="match status" value="1"/>
</dbReference>
<keyword evidence="7 11" id="KW-0798">TonB box</keyword>
<keyword evidence="12" id="KW-0732">Signal</keyword>
<keyword evidence="2 10" id="KW-0813">Transport</keyword>
<dbReference type="InterPro" id="IPR012910">
    <property type="entry name" value="Plug_dom"/>
</dbReference>
<protein>
    <submittedName>
        <fullName evidence="14">TonB-dependent receptor</fullName>
    </submittedName>
</protein>
<keyword evidence="4" id="KW-0406">Ion transport</keyword>
<keyword evidence="14" id="KW-0675">Receptor</keyword>
<dbReference type="PROSITE" id="PS52016">
    <property type="entry name" value="TONB_DEPENDENT_REC_3"/>
    <property type="match status" value="1"/>
</dbReference>
<dbReference type="Pfam" id="PF07660">
    <property type="entry name" value="STN"/>
    <property type="match status" value="1"/>
</dbReference>